<dbReference type="GO" id="GO:0098703">
    <property type="term" value="P:calcium ion import across plasma membrane"/>
    <property type="evidence" value="ECO:0007669"/>
    <property type="project" value="InterPro"/>
</dbReference>
<protein>
    <submittedName>
        <fullName evidence="9">Uncharacterized protein</fullName>
    </submittedName>
</protein>
<keyword evidence="4 8" id="KW-0472">Membrane</keyword>
<feature type="region of interest" description="Disordered" evidence="7">
    <location>
        <begin position="683"/>
        <end position="708"/>
    </location>
</feature>
<proteinExistence type="inferred from homology"/>
<dbReference type="GO" id="GO:0005886">
    <property type="term" value="C:plasma membrane"/>
    <property type="evidence" value="ECO:0007669"/>
    <property type="project" value="TreeGrafter"/>
</dbReference>
<feature type="compositionally biased region" description="Polar residues" evidence="7">
    <location>
        <begin position="683"/>
        <end position="695"/>
    </location>
</feature>
<dbReference type="PANTHER" id="PTHR15819">
    <property type="entry name" value="TRANSMEMBRANE PROTEIN FAM155"/>
    <property type="match status" value="1"/>
</dbReference>
<dbReference type="Pfam" id="PF12929">
    <property type="entry name" value="Mid1"/>
    <property type="match status" value="1"/>
</dbReference>
<evidence type="ECO:0000256" key="3">
    <source>
        <dbReference type="ARBA" id="ARBA00022989"/>
    </source>
</evidence>
<evidence type="ECO:0000256" key="4">
    <source>
        <dbReference type="ARBA" id="ARBA00023136"/>
    </source>
</evidence>
<dbReference type="GO" id="GO:0015275">
    <property type="term" value="F:stretch-activated, monoatomic cation-selective, calcium channel activity"/>
    <property type="evidence" value="ECO:0007669"/>
    <property type="project" value="TreeGrafter"/>
</dbReference>
<keyword evidence="2 8" id="KW-0812">Transmembrane</keyword>
<feature type="transmembrane region" description="Helical" evidence="8">
    <location>
        <begin position="734"/>
        <end position="751"/>
    </location>
</feature>
<comment type="similarity">
    <text evidence="6">Belongs to the NALF family.</text>
</comment>
<accession>A0A9Q0RJS0</accession>
<dbReference type="InterPro" id="IPR055288">
    <property type="entry name" value="NALCN_aux_factor_1/2"/>
</dbReference>
<feature type="transmembrane region" description="Helical" evidence="8">
    <location>
        <begin position="9"/>
        <end position="26"/>
    </location>
</feature>
<evidence type="ECO:0000313" key="10">
    <source>
        <dbReference type="Proteomes" id="UP001142055"/>
    </source>
</evidence>
<evidence type="ECO:0000256" key="2">
    <source>
        <dbReference type="ARBA" id="ARBA00022692"/>
    </source>
</evidence>
<sequence length="753" mass="86018">MTHQWIDELIIINLVVLIMMMMMINGSNGQTSTNPMTQQWPLRFHRSPNWLQKEFIIPSEPSTNEVNGNNCDDGNNIDDISNQMSECQAKRECTYAPSMHCAQRMRTVRFENANEDGMSLNYLLGLYESGEADYPSLRVKVNPRPDDPRYETTYRRCHYLTESIIDEMCRHENKSSRKALIRHLSLRSCRRFALERTLSQHLYSLVVNTTECGNILRELLLLDEKVEELACEFESILQRYDCEAKWSVKWTCRDCRLAYRDWLCSTLIPYHTMPDHNISKPCQSVCEQVEQRCPHLNPYGKSQYAGEPVFLCIDRKIPFNRAITPEMPYGDYDGNCYSVCDLETCLNDENEGPALECPKSDPIVEKKKEVGDVVDDDDESNASAISTSTFTTTTMQNNMDEMDHWTSTFEPIDEHDDSMVTINIDQQQSTMINNDNFIDELNTINGDNGKVATTTTTIPLERWSNEDYQDLPSIVSKSSSIPEPAKRLQSPQYVEMDSSNYENLKGQLQSPPFSIDMYETGGSDTIGSYQSNIQEIYREATAPTTIDTISEMMMMNDGDKDNQFNDDLTKEDIQDEWTMVVGGSGAGGGGGGGEQSSESITTTTDSNLRYDSYHEMIPIVTGTEQSIPSTTINSDKMKTSTIKAATLKTIIKTKATQEKILNTNDNTNRFRHHNSRAKELMMQQKSESNKNFNNKVSDDRGQRTKRTDRKMDFDEQSIFEIDSNFVHIKQLDPLLLLLLLSMCLMAFFSIFNF</sequence>
<comment type="caution">
    <text evidence="9">The sequence shown here is derived from an EMBL/GenBank/DDBJ whole genome shotgun (WGS) entry which is preliminary data.</text>
</comment>
<evidence type="ECO:0000256" key="8">
    <source>
        <dbReference type="SAM" id="Phobius"/>
    </source>
</evidence>
<evidence type="ECO:0000256" key="6">
    <source>
        <dbReference type="ARBA" id="ARBA00029445"/>
    </source>
</evidence>
<dbReference type="InterPro" id="IPR024338">
    <property type="entry name" value="MID1/Yam8"/>
</dbReference>
<keyword evidence="5" id="KW-0325">Glycoprotein</keyword>
<organism evidence="9 10">
    <name type="scientific">Blomia tropicalis</name>
    <name type="common">Mite</name>
    <dbReference type="NCBI Taxonomy" id="40697"/>
    <lineage>
        <taxon>Eukaryota</taxon>
        <taxon>Metazoa</taxon>
        <taxon>Ecdysozoa</taxon>
        <taxon>Arthropoda</taxon>
        <taxon>Chelicerata</taxon>
        <taxon>Arachnida</taxon>
        <taxon>Acari</taxon>
        <taxon>Acariformes</taxon>
        <taxon>Sarcoptiformes</taxon>
        <taxon>Astigmata</taxon>
        <taxon>Glycyphagoidea</taxon>
        <taxon>Echimyopodidae</taxon>
        <taxon>Blomia</taxon>
    </lineage>
</organism>
<gene>
    <name evidence="9" type="ORF">RDWZM_010106</name>
</gene>
<dbReference type="AlphaFoldDB" id="A0A9Q0RJS0"/>
<dbReference type="EMBL" id="JAPWDV010000004">
    <property type="protein sequence ID" value="KAJ6215606.1"/>
    <property type="molecule type" value="Genomic_DNA"/>
</dbReference>
<comment type="subcellular location">
    <subcellularLocation>
        <location evidence="1">Membrane</location>
        <topology evidence="1">Multi-pass membrane protein</topology>
    </subcellularLocation>
</comment>
<dbReference type="Proteomes" id="UP001142055">
    <property type="component" value="Chromosome 4"/>
</dbReference>
<keyword evidence="10" id="KW-1185">Reference proteome</keyword>
<name>A0A9Q0RJS0_BLOTA</name>
<dbReference type="PANTHER" id="PTHR15819:SF11">
    <property type="entry name" value="MID1, ISOFORM A"/>
    <property type="match status" value="1"/>
</dbReference>
<keyword evidence="3 8" id="KW-1133">Transmembrane helix</keyword>
<evidence type="ECO:0000256" key="1">
    <source>
        <dbReference type="ARBA" id="ARBA00004141"/>
    </source>
</evidence>
<evidence type="ECO:0000256" key="5">
    <source>
        <dbReference type="ARBA" id="ARBA00023180"/>
    </source>
</evidence>
<evidence type="ECO:0000313" key="9">
    <source>
        <dbReference type="EMBL" id="KAJ6215606.1"/>
    </source>
</evidence>
<reference evidence="9" key="1">
    <citation type="submission" date="2022-12" db="EMBL/GenBank/DDBJ databases">
        <title>Genome assemblies of Blomia tropicalis.</title>
        <authorList>
            <person name="Cui Y."/>
        </authorList>
    </citation>
    <scope>NUCLEOTIDE SEQUENCE</scope>
    <source>
        <tissue evidence="9">Adult mites</tissue>
    </source>
</reference>
<evidence type="ECO:0000256" key="7">
    <source>
        <dbReference type="SAM" id="MobiDB-lite"/>
    </source>
</evidence>